<dbReference type="Proteomes" id="UP000002489">
    <property type="component" value="Unassembled WGS sequence"/>
</dbReference>
<reference evidence="1" key="2">
    <citation type="submission" date="2025-08" db="UniProtKB">
        <authorList>
            <consortium name="EnsemblFungi"/>
        </authorList>
    </citation>
    <scope>IDENTIFICATION</scope>
    <source>
        <strain evidence="1">4287 / CBS 123668 / FGSC 9935 / NRRL 34936</strain>
    </source>
</reference>
<proteinExistence type="predicted"/>
<dbReference type="Gene3D" id="3.40.390.10">
    <property type="entry name" value="Collagenase (Catalytic Domain)"/>
    <property type="match status" value="1"/>
</dbReference>
<dbReference type="InterPro" id="IPR024079">
    <property type="entry name" value="MetalloPept_cat_dom_sf"/>
</dbReference>
<evidence type="ECO:0000313" key="2">
    <source>
        <dbReference type="Proteomes" id="UP000002489"/>
    </source>
</evidence>
<dbReference type="AlphaFoldDB" id="A0A0D2Y3K3"/>
<dbReference type="GO" id="GO:0008237">
    <property type="term" value="F:metallopeptidase activity"/>
    <property type="evidence" value="ECO:0007669"/>
    <property type="project" value="InterPro"/>
</dbReference>
<name>A0A0D2Y3K3_FUSOF</name>
<accession>A0A0D2Y3K3</accession>
<reference evidence="2" key="1">
    <citation type="journal article" date="2012" name="Mol. Plant Microbe Interact.">
        <title>A highly conserved effector in Fusarium oxysporum is required for full virulence on Arabidopsis.</title>
        <authorList>
            <person name="Thatcher L.F."/>
            <person name="Gardiner D.M."/>
            <person name="Kazan K."/>
            <person name="Manners J."/>
        </authorList>
    </citation>
    <scope>NUCLEOTIDE SEQUENCE [LARGE SCALE GENOMIC DNA]</scope>
    <source>
        <strain evidence="2">Fo5176</strain>
    </source>
</reference>
<dbReference type="EnsemblFungi" id="FOXG_10854T0">
    <property type="protein sequence ID" value="FOXG_10854P0"/>
    <property type="gene ID" value="FOXG_10854"/>
</dbReference>
<evidence type="ECO:0000313" key="1">
    <source>
        <dbReference type="EnsemblFungi" id="FOXG_10854P0"/>
    </source>
</evidence>
<protein>
    <submittedName>
        <fullName evidence="1">Uncharacterized protein</fullName>
    </submittedName>
</protein>
<organism evidence="1 2">
    <name type="scientific">Fusarium oxysporum (strain Fo5176)</name>
    <name type="common">Fusarium vascular wilt</name>
    <dbReference type="NCBI Taxonomy" id="660025"/>
    <lineage>
        <taxon>Eukaryota</taxon>
        <taxon>Fungi</taxon>
        <taxon>Dikarya</taxon>
        <taxon>Ascomycota</taxon>
        <taxon>Pezizomycotina</taxon>
        <taxon>Sordariomycetes</taxon>
        <taxon>Hypocreomycetidae</taxon>
        <taxon>Hypocreales</taxon>
        <taxon>Nectriaceae</taxon>
        <taxon>Fusarium</taxon>
        <taxon>Fusarium oxysporum species complex</taxon>
    </lineage>
</organism>
<dbReference type="SUPFAM" id="SSF55486">
    <property type="entry name" value="Metalloproteases ('zincins'), catalytic domain"/>
    <property type="match status" value="1"/>
</dbReference>
<sequence>MILAIAASCNIPSAEHGFAPNFDFSTIGQFNMSADDEGVSVICTADIVHPRDTSNGPRGWRITAWIIVDVERARTIAVFKFLDVCHVFRCIESTARLLERIQWTVCVESCTLREGWVTHAKSAVLASLDRQTTGSSAIMTELPIPEGIVDEGVVEVEYGVKGGCLVLSHVTVGAEDCVGIIDAFLVKATKRKVDGVMRFLEGDTIVRPTTMLYNALCHGSLVGEDGIVGRLETDLKTRKDRVGVGDSGIRVAIGCNLDCAVYPGFDIGIEDLRVVFMIQVLGVMDFSVVFVFRVSNKTGEWVANGLITGRLGIPAHVRGVWNVFIHELGHVLGLRHEFAIGDVRDEMTTDREGEKAVRIDAPDPNSVMNYRNEPPQLQQSDIDSTRKFYSMTEDANGKSPSIGMTLVVDYTPR</sequence>